<feature type="compositionally biased region" description="Low complexity" evidence="5">
    <location>
        <begin position="271"/>
        <end position="291"/>
    </location>
</feature>
<dbReference type="RefSeq" id="WP_213361894.1">
    <property type="nucleotide sequence ID" value="NZ_BSFM01000007.1"/>
</dbReference>
<name>A0A9W6JUT5_9HYPH</name>
<dbReference type="Gene3D" id="6.10.140.1990">
    <property type="match status" value="1"/>
</dbReference>
<evidence type="ECO:0000256" key="4">
    <source>
        <dbReference type="ARBA" id="ARBA00023054"/>
    </source>
</evidence>
<feature type="domain" description="Multidrug resistance protein MdtA-like barrel-sandwich hybrid" evidence="7">
    <location>
        <begin position="62"/>
        <end position="216"/>
    </location>
</feature>
<protein>
    <submittedName>
        <fullName evidence="9">Hemolysin secretion protein D</fullName>
    </submittedName>
</protein>
<comment type="subcellular location">
    <subcellularLocation>
        <location evidence="1">Cell envelope</location>
    </subcellularLocation>
</comment>
<dbReference type="InterPro" id="IPR058624">
    <property type="entry name" value="MdtA-like_HH"/>
</dbReference>
<keyword evidence="10" id="KW-1185">Reference proteome</keyword>
<comment type="caution">
    <text evidence="9">The sequence shown here is derived from an EMBL/GenBank/DDBJ whole genome shotgun (WGS) entry which is preliminary data.</text>
</comment>
<feature type="domain" description="Multidrug resistance protein MdtA-like C-terminal permuted SH3" evidence="8">
    <location>
        <begin position="327"/>
        <end position="388"/>
    </location>
</feature>
<dbReference type="Pfam" id="PF25876">
    <property type="entry name" value="HH_MFP_RND"/>
    <property type="match status" value="1"/>
</dbReference>
<dbReference type="PANTHER" id="PTHR30469">
    <property type="entry name" value="MULTIDRUG RESISTANCE PROTEIN MDTA"/>
    <property type="match status" value="1"/>
</dbReference>
<keyword evidence="3" id="KW-0813">Transport</keyword>
<dbReference type="InterPro" id="IPR006143">
    <property type="entry name" value="RND_pump_MFP"/>
</dbReference>
<dbReference type="GO" id="GO:1990195">
    <property type="term" value="C:macrolide transmembrane transporter complex"/>
    <property type="evidence" value="ECO:0007669"/>
    <property type="project" value="InterPro"/>
</dbReference>
<dbReference type="InterPro" id="IPR058627">
    <property type="entry name" value="MdtA-like_C"/>
</dbReference>
<dbReference type="GO" id="GO:0030313">
    <property type="term" value="C:cell envelope"/>
    <property type="evidence" value="ECO:0007669"/>
    <property type="project" value="UniProtKB-SubCell"/>
</dbReference>
<evidence type="ECO:0000313" key="9">
    <source>
        <dbReference type="EMBL" id="GLK83552.1"/>
    </source>
</evidence>
<evidence type="ECO:0000259" key="6">
    <source>
        <dbReference type="Pfam" id="PF25876"/>
    </source>
</evidence>
<dbReference type="SUPFAM" id="SSF111369">
    <property type="entry name" value="HlyD-like secretion proteins"/>
    <property type="match status" value="1"/>
</dbReference>
<reference evidence="9" key="1">
    <citation type="journal article" date="2014" name="Int. J. Syst. Evol. Microbiol.">
        <title>Complete genome sequence of Corynebacterium casei LMG S-19264T (=DSM 44701T), isolated from a smear-ripened cheese.</title>
        <authorList>
            <consortium name="US DOE Joint Genome Institute (JGI-PGF)"/>
            <person name="Walter F."/>
            <person name="Albersmeier A."/>
            <person name="Kalinowski J."/>
            <person name="Ruckert C."/>
        </authorList>
    </citation>
    <scope>NUCLEOTIDE SEQUENCE</scope>
    <source>
        <strain evidence="9">VKM B-2789</strain>
    </source>
</reference>
<dbReference type="GO" id="GO:0019898">
    <property type="term" value="C:extrinsic component of membrane"/>
    <property type="evidence" value="ECO:0007669"/>
    <property type="project" value="InterPro"/>
</dbReference>
<evidence type="ECO:0000256" key="3">
    <source>
        <dbReference type="ARBA" id="ARBA00022448"/>
    </source>
</evidence>
<evidence type="ECO:0000259" key="8">
    <source>
        <dbReference type="Pfam" id="PF25967"/>
    </source>
</evidence>
<dbReference type="EMBL" id="BSFM01000007">
    <property type="protein sequence ID" value="GLK83552.1"/>
    <property type="molecule type" value="Genomic_DNA"/>
</dbReference>
<dbReference type="GO" id="GO:1990961">
    <property type="term" value="P:xenobiotic detoxification by transmembrane export across the plasma membrane"/>
    <property type="evidence" value="ECO:0007669"/>
    <property type="project" value="InterPro"/>
</dbReference>
<feature type="region of interest" description="Disordered" evidence="5">
    <location>
        <begin position="269"/>
        <end position="291"/>
    </location>
</feature>
<dbReference type="Gene3D" id="2.40.420.20">
    <property type="match status" value="1"/>
</dbReference>
<organism evidence="9 10">
    <name type="scientific">Ancylobacter defluvii</name>
    <dbReference type="NCBI Taxonomy" id="1282440"/>
    <lineage>
        <taxon>Bacteria</taxon>
        <taxon>Pseudomonadati</taxon>
        <taxon>Pseudomonadota</taxon>
        <taxon>Alphaproteobacteria</taxon>
        <taxon>Hyphomicrobiales</taxon>
        <taxon>Xanthobacteraceae</taxon>
        <taxon>Ancylobacter</taxon>
    </lineage>
</organism>
<gene>
    <name evidence="9" type="ORF">GCM10017653_16210</name>
</gene>
<evidence type="ECO:0000256" key="5">
    <source>
        <dbReference type="SAM" id="MobiDB-lite"/>
    </source>
</evidence>
<dbReference type="PANTHER" id="PTHR30469:SF33">
    <property type="entry name" value="SLR1207 PROTEIN"/>
    <property type="match status" value="1"/>
</dbReference>
<dbReference type="Pfam" id="PF25917">
    <property type="entry name" value="BSH_RND"/>
    <property type="match status" value="1"/>
</dbReference>
<dbReference type="Pfam" id="PF25967">
    <property type="entry name" value="RND-MFP_C"/>
    <property type="match status" value="1"/>
</dbReference>
<dbReference type="NCBIfam" id="TIGR01730">
    <property type="entry name" value="RND_mfp"/>
    <property type="match status" value="1"/>
</dbReference>
<dbReference type="GO" id="GO:0015562">
    <property type="term" value="F:efflux transmembrane transporter activity"/>
    <property type="evidence" value="ECO:0007669"/>
    <property type="project" value="TreeGrafter"/>
</dbReference>
<dbReference type="Gene3D" id="2.40.30.170">
    <property type="match status" value="1"/>
</dbReference>
<dbReference type="GO" id="GO:1990281">
    <property type="term" value="C:efflux pump complex"/>
    <property type="evidence" value="ECO:0007669"/>
    <property type="project" value="TreeGrafter"/>
</dbReference>
<evidence type="ECO:0000256" key="1">
    <source>
        <dbReference type="ARBA" id="ARBA00004196"/>
    </source>
</evidence>
<dbReference type="InterPro" id="IPR030190">
    <property type="entry name" value="MacA_alpha-hairpin_sf"/>
</dbReference>
<feature type="domain" description="Multidrug resistance protein MdtA-like alpha-helical hairpin" evidence="6">
    <location>
        <begin position="108"/>
        <end position="184"/>
    </location>
</feature>
<accession>A0A9W6JUT5</accession>
<sequence length="405" mass="42354">MNTPARLIGTLALLALVAAGGAYFWQQRAAATTPALITAPVTRGDIEETVLATGTLKPVKLVAVGAQVSGRITAVNVKLGEAVRAGDLLAEIDSVTQQNDLRTAEAALANVTAQRAEKQATLRLNETTLARQKRMVDLNAVSRADFDTAQADVDVTRAQIDALSAQIVEAQVAVDTARANLGYTRITAPIEGTVLSLVSQQGQTVNAAQSAPTIVILGQLDTMTVRTEISEADIVRVRPGQPLYFTVLGEPDRRYDSTLAFIEPAPESIRSDSSFSSSTTSSTSSSSSSSSSEAIYYNGVFDVPNPDGRLRTYMTAEVRIVLGSAKDALAIPAAALGARDGEGRYQVRVANAAGGVSTRSVEIGLNNKIAAQVLSGLEEGERVVIDEATGQTASASSRPPGPMGL</sequence>
<dbReference type="Gene3D" id="2.40.50.100">
    <property type="match status" value="1"/>
</dbReference>
<dbReference type="Proteomes" id="UP001143330">
    <property type="component" value="Unassembled WGS sequence"/>
</dbReference>
<reference evidence="9" key="2">
    <citation type="submission" date="2023-01" db="EMBL/GenBank/DDBJ databases">
        <authorList>
            <person name="Sun Q."/>
            <person name="Evtushenko L."/>
        </authorList>
    </citation>
    <scope>NUCLEOTIDE SEQUENCE</scope>
    <source>
        <strain evidence="9">VKM B-2789</strain>
    </source>
</reference>
<proteinExistence type="inferred from homology"/>
<keyword evidence="4" id="KW-0175">Coiled coil</keyword>
<dbReference type="InterPro" id="IPR058625">
    <property type="entry name" value="MdtA-like_BSH"/>
</dbReference>
<comment type="similarity">
    <text evidence="2">Belongs to the membrane fusion protein (MFP) (TC 8.A.1) family.</text>
</comment>
<evidence type="ECO:0000259" key="7">
    <source>
        <dbReference type="Pfam" id="PF25917"/>
    </source>
</evidence>
<evidence type="ECO:0000256" key="2">
    <source>
        <dbReference type="ARBA" id="ARBA00009477"/>
    </source>
</evidence>
<evidence type="ECO:0000313" key="10">
    <source>
        <dbReference type="Proteomes" id="UP001143330"/>
    </source>
</evidence>
<dbReference type="AlphaFoldDB" id="A0A9W6JUT5"/>